<dbReference type="AlphaFoldDB" id="A0A366XX55"/>
<reference evidence="2 3" key="1">
    <citation type="submission" date="2018-07" db="EMBL/GenBank/DDBJ databases">
        <title>Lottiidibacillus patelloidae gen. nov., sp. nov., isolated from the intestinal tract of a marine limpet and the reclassification of B. taeanensis BH030017T, B. algicola KMM 3737T and B. hwajinpoensis SW-72T as genus Lottiidibacillus.</title>
        <authorList>
            <person name="Liu R."/>
            <person name="Huang Z."/>
        </authorList>
    </citation>
    <scope>NUCLEOTIDE SEQUENCE [LARGE SCALE GENOMIC DNA]</scope>
    <source>
        <strain evidence="2 3">BH030017</strain>
    </source>
</reference>
<dbReference type="Proteomes" id="UP000253314">
    <property type="component" value="Unassembled WGS sequence"/>
</dbReference>
<name>A0A366XX55_9BACI</name>
<dbReference type="PANTHER" id="PTHR43682">
    <property type="entry name" value="LACTATE UTILIZATION PROTEIN C"/>
    <property type="match status" value="1"/>
</dbReference>
<feature type="domain" description="LUD" evidence="1">
    <location>
        <begin position="13"/>
        <end position="196"/>
    </location>
</feature>
<gene>
    <name evidence="2" type="ORF">DS031_09370</name>
</gene>
<dbReference type="InterPro" id="IPR003741">
    <property type="entry name" value="LUD_dom"/>
</dbReference>
<evidence type="ECO:0000313" key="3">
    <source>
        <dbReference type="Proteomes" id="UP000253314"/>
    </source>
</evidence>
<protein>
    <submittedName>
        <fullName evidence="2">Lactate utilization protein C</fullName>
    </submittedName>
</protein>
<proteinExistence type="predicted"/>
<sequence>MLKDANQDELVTVLKKQCEVIHTQLIETTSSELSGQIRSVMKQFGAKSVVTWKDERFSQFGLEEQLNNRWPEEGFDVHIWDPSKKRENIEAAEKADVGITFSDMTLAESGTVVLFSDARKGRSVSLLPKTYIAIIPKRSIVPRMTQATSYIHEKIKKGKNIASCVNFITGPSNSADIELNLVVGVHGPVKATYIIVNDK</sequence>
<dbReference type="InterPro" id="IPR024185">
    <property type="entry name" value="FTHF_cligase-like_sf"/>
</dbReference>
<dbReference type="PANTHER" id="PTHR43682:SF1">
    <property type="entry name" value="LACTATE UTILIZATION PROTEIN C"/>
    <property type="match status" value="1"/>
</dbReference>
<dbReference type="Pfam" id="PF02589">
    <property type="entry name" value="LUD_dom"/>
    <property type="match status" value="1"/>
</dbReference>
<keyword evidence="3" id="KW-1185">Reference proteome</keyword>
<dbReference type="OrthoDB" id="9794157at2"/>
<accession>A0A366XX55</accession>
<dbReference type="InterPro" id="IPR037171">
    <property type="entry name" value="NagB/RpiA_transferase-like"/>
</dbReference>
<comment type="caution">
    <text evidence="2">The sequence shown here is derived from an EMBL/GenBank/DDBJ whole genome shotgun (WGS) entry which is preliminary data.</text>
</comment>
<evidence type="ECO:0000259" key="1">
    <source>
        <dbReference type="Pfam" id="PF02589"/>
    </source>
</evidence>
<dbReference type="EMBL" id="QOCW01000008">
    <property type="protein sequence ID" value="RBW69735.1"/>
    <property type="molecule type" value="Genomic_DNA"/>
</dbReference>
<dbReference type="SUPFAM" id="SSF100950">
    <property type="entry name" value="NagB/RpiA/CoA transferase-like"/>
    <property type="match status" value="1"/>
</dbReference>
<organism evidence="2 3">
    <name type="scientific">Bacillus taeanensis</name>
    <dbReference type="NCBI Taxonomy" id="273032"/>
    <lineage>
        <taxon>Bacteria</taxon>
        <taxon>Bacillati</taxon>
        <taxon>Bacillota</taxon>
        <taxon>Bacilli</taxon>
        <taxon>Bacillales</taxon>
        <taxon>Bacillaceae</taxon>
        <taxon>Bacillus</taxon>
    </lineage>
</organism>
<evidence type="ECO:0000313" key="2">
    <source>
        <dbReference type="EMBL" id="RBW69735.1"/>
    </source>
</evidence>
<dbReference type="Gene3D" id="3.40.50.10420">
    <property type="entry name" value="NagB/RpiA/CoA transferase-like"/>
    <property type="match status" value="1"/>
</dbReference>
<dbReference type="RefSeq" id="WP_113805818.1">
    <property type="nucleotide sequence ID" value="NZ_QOCW01000008.1"/>
</dbReference>